<name>W6UGE7_ECHGR</name>
<dbReference type="Pfam" id="PF13920">
    <property type="entry name" value="zf-C3HC4_3"/>
    <property type="match status" value="1"/>
</dbReference>
<comment type="caution">
    <text evidence="6">The sequence shown here is derived from an EMBL/GenBank/DDBJ whole genome shotgun (WGS) entry which is preliminary data.</text>
</comment>
<dbReference type="KEGG" id="egl:EGR_07894"/>
<dbReference type="InterPro" id="IPR001841">
    <property type="entry name" value="Znf_RING"/>
</dbReference>
<organism evidence="6 7">
    <name type="scientific">Echinococcus granulosus</name>
    <name type="common">Hydatid tapeworm</name>
    <dbReference type="NCBI Taxonomy" id="6210"/>
    <lineage>
        <taxon>Eukaryota</taxon>
        <taxon>Metazoa</taxon>
        <taxon>Spiralia</taxon>
        <taxon>Lophotrochozoa</taxon>
        <taxon>Platyhelminthes</taxon>
        <taxon>Cestoda</taxon>
        <taxon>Eucestoda</taxon>
        <taxon>Cyclophyllidea</taxon>
        <taxon>Taeniidae</taxon>
        <taxon>Echinococcus</taxon>
        <taxon>Echinococcus granulosus group</taxon>
    </lineage>
</organism>
<reference evidence="6 7" key="1">
    <citation type="journal article" date="2013" name="Nat. Genet.">
        <title>The genome of the hydatid tapeworm Echinococcus granulosus.</title>
        <authorList>
            <person name="Zheng H."/>
            <person name="Zhang W."/>
            <person name="Zhang L."/>
            <person name="Zhang Z."/>
            <person name="Li J."/>
            <person name="Lu G."/>
            <person name="Zhu Y."/>
            <person name="Wang Y."/>
            <person name="Huang Y."/>
            <person name="Liu J."/>
            <person name="Kang H."/>
            <person name="Chen J."/>
            <person name="Wang L."/>
            <person name="Chen A."/>
            <person name="Yu S."/>
            <person name="Gao Z."/>
            <person name="Jin L."/>
            <person name="Gu W."/>
            <person name="Wang Z."/>
            <person name="Zhao L."/>
            <person name="Shi B."/>
            <person name="Wen H."/>
            <person name="Lin R."/>
            <person name="Jones M.K."/>
            <person name="Brejova B."/>
            <person name="Vinar T."/>
            <person name="Zhao G."/>
            <person name="McManus D.P."/>
            <person name="Chen Z."/>
            <person name="Zhou Y."/>
            <person name="Wang S."/>
        </authorList>
    </citation>
    <scope>NUCLEOTIDE SEQUENCE [LARGE SCALE GENOMIC DNA]</scope>
</reference>
<evidence type="ECO:0000313" key="6">
    <source>
        <dbReference type="EMBL" id="EUB57217.1"/>
    </source>
</evidence>
<dbReference type="PANTHER" id="PTHR10044">
    <property type="entry name" value="INHIBITOR OF APOPTOSIS"/>
    <property type="match status" value="1"/>
</dbReference>
<keyword evidence="1 3" id="KW-0863">Zinc-finger</keyword>
<evidence type="ECO:0000256" key="2">
    <source>
        <dbReference type="ARBA" id="ARBA00022833"/>
    </source>
</evidence>
<dbReference type="OMA" id="LWCSSEC"/>
<dbReference type="GO" id="GO:0005634">
    <property type="term" value="C:nucleus"/>
    <property type="evidence" value="ECO:0007669"/>
    <property type="project" value="TreeGrafter"/>
</dbReference>
<dbReference type="InterPro" id="IPR050784">
    <property type="entry name" value="IAP"/>
</dbReference>
<evidence type="ECO:0000313" key="7">
    <source>
        <dbReference type="Proteomes" id="UP000019149"/>
    </source>
</evidence>
<evidence type="ECO:0000259" key="5">
    <source>
        <dbReference type="PROSITE" id="PS50089"/>
    </source>
</evidence>
<dbReference type="Gene3D" id="3.30.40.10">
    <property type="entry name" value="Zinc/RING finger domain, C3HC4 (zinc finger)"/>
    <property type="match status" value="1"/>
</dbReference>
<dbReference type="GeneID" id="36343609"/>
<dbReference type="GO" id="GO:0008270">
    <property type="term" value="F:zinc ion binding"/>
    <property type="evidence" value="ECO:0007669"/>
    <property type="project" value="UniProtKB-KW"/>
</dbReference>
<sequence length="414" mass="47074">MGRCKGYGGGGWHPPKKLYRQVEEHLCAHEEMACRAAKSRVSSLNKLAQKEGEMKSELEQLRKQREERRLELVATLRDTLKHVDDPIRHLHQKQWIQREDNQPQFPIKHPCETITSDHREMIPDSVDARLDTSRTGLMRCCGLREDCLTRANGQDEIDSELQCILVSRQAERAQLAAQVANERQQIVDNIRLVETELCSLTQVERERKKSQSALVVVHFSERQRHLVHLMSELQHQKEHRESDLRELLKELEEQRERDQTEYWLVQYQRLIDKKPLNLKKELLMGDDVCALPAAPIASEHVGNFENHHSPSDMPTSLAVEDTILDSLPVLSAPSEKANGGGLTMINTGDNGMVSPSAPPAIIARFESECCICQDAQCSIIFLPCGHVCCCKLCSAKVILCPLCRNTVEQHIQLP</sequence>
<dbReference type="PANTHER" id="PTHR10044:SF139">
    <property type="entry name" value="DEATH-ASSOCIATED INHIBITOR OF APOPTOSIS 2"/>
    <property type="match status" value="1"/>
</dbReference>
<keyword evidence="4" id="KW-0175">Coiled coil</keyword>
<gene>
    <name evidence="6" type="ORF">EGR_07894</name>
</gene>
<dbReference type="GO" id="GO:0051726">
    <property type="term" value="P:regulation of cell cycle"/>
    <property type="evidence" value="ECO:0007669"/>
    <property type="project" value="TreeGrafter"/>
</dbReference>
<evidence type="ECO:0000256" key="4">
    <source>
        <dbReference type="SAM" id="Coils"/>
    </source>
</evidence>
<dbReference type="PROSITE" id="PS50089">
    <property type="entry name" value="ZF_RING_2"/>
    <property type="match status" value="1"/>
</dbReference>
<dbReference type="SUPFAM" id="SSF57850">
    <property type="entry name" value="RING/U-box"/>
    <property type="match status" value="1"/>
</dbReference>
<dbReference type="Proteomes" id="UP000019149">
    <property type="component" value="Unassembled WGS sequence"/>
</dbReference>
<feature type="coiled-coil region" evidence="4">
    <location>
        <begin position="230"/>
        <end position="261"/>
    </location>
</feature>
<dbReference type="OrthoDB" id="1711136at2759"/>
<keyword evidence="7" id="KW-1185">Reference proteome</keyword>
<proteinExistence type="predicted"/>
<dbReference type="EMBL" id="APAU02000090">
    <property type="protein sequence ID" value="EUB57217.1"/>
    <property type="molecule type" value="Genomic_DNA"/>
</dbReference>
<keyword evidence="1 3" id="KW-0479">Metal-binding</keyword>
<dbReference type="InterPro" id="IPR013083">
    <property type="entry name" value="Znf_RING/FYVE/PHD"/>
</dbReference>
<dbReference type="CDD" id="cd16515">
    <property type="entry name" value="RING-HC_LRSAM1"/>
    <property type="match status" value="1"/>
</dbReference>
<keyword evidence="2" id="KW-0862">Zinc</keyword>
<dbReference type="CTD" id="36343609"/>
<dbReference type="GO" id="GO:0005737">
    <property type="term" value="C:cytoplasm"/>
    <property type="evidence" value="ECO:0007669"/>
    <property type="project" value="TreeGrafter"/>
</dbReference>
<protein>
    <submittedName>
        <fullName evidence="6">E3 ubiquitin-protein ligase LRSAM1</fullName>
    </submittedName>
</protein>
<dbReference type="AlphaFoldDB" id="W6UGE7"/>
<feature type="domain" description="RING-type" evidence="5">
    <location>
        <begin position="369"/>
        <end position="404"/>
    </location>
</feature>
<accession>W6UGE7</accession>
<dbReference type="STRING" id="6210.W6UGE7"/>
<evidence type="ECO:0000256" key="3">
    <source>
        <dbReference type="PROSITE-ProRule" id="PRU00175"/>
    </source>
</evidence>
<dbReference type="RefSeq" id="XP_024348413.1">
    <property type="nucleotide sequence ID" value="XM_024497143.1"/>
</dbReference>
<feature type="coiled-coil region" evidence="4">
    <location>
        <begin position="44"/>
        <end position="78"/>
    </location>
</feature>
<evidence type="ECO:0000256" key="1">
    <source>
        <dbReference type="ARBA" id="ARBA00022771"/>
    </source>
</evidence>